<feature type="active site" evidence="1">
    <location>
        <position position="121"/>
    </location>
</feature>
<keyword evidence="6" id="KW-1185">Reference proteome</keyword>
<gene>
    <name evidence="5" type="ORF">J1M35_15825</name>
</gene>
<evidence type="ECO:0000259" key="4">
    <source>
        <dbReference type="PROSITE" id="PS51459"/>
    </source>
</evidence>
<evidence type="ECO:0000256" key="2">
    <source>
        <dbReference type="PIRSR" id="PIRSR640198-2"/>
    </source>
</evidence>
<keyword evidence="2" id="KW-0067">ATP-binding</keyword>
<dbReference type="PROSITE" id="PS51459">
    <property type="entry name" value="FIDO"/>
    <property type="match status" value="1"/>
</dbReference>
<name>A0A975CJG2_9BURK</name>
<evidence type="ECO:0000256" key="1">
    <source>
        <dbReference type="PIRSR" id="PIRSR640198-1"/>
    </source>
</evidence>
<reference evidence="5" key="1">
    <citation type="submission" date="2021-03" db="EMBL/GenBank/DDBJ databases">
        <title>Ottowia sp. 27C isolated from the cloaca of a Giant Asian pond turtle (Heosemys grandis).</title>
        <authorList>
            <person name="Spergser J."/>
            <person name="Busse H.-J."/>
        </authorList>
    </citation>
    <scope>NUCLEOTIDE SEQUENCE</scope>
    <source>
        <strain evidence="5">27C</strain>
    </source>
</reference>
<dbReference type="KEGG" id="otd:J1M35_15825"/>
<feature type="domain" description="Fido" evidence="4">
    <location>
        <begin position="45"/>
        <end position="191"/>
    </location>
</feature>
<proteinExistence type="predicted"/>
<keyword evidence="2" id="KW-0547">Nucleotide-binding</keyword>
<dbReference type="Gene3D" id="1.10.3290.10">
    <property type="entry name" value="Fido-like domain"/>
    <property type="match status" value="1"/>
</dbReference>
<dbReference type="Proteomes" id="UP000663903">
    <property type="component" value="Chromosome"/>
</dbReference>
<protein>
    <submittedName>
        <fullName evidence="5">Fic family protein</fullName>
    </submittedName>
</protein>
<dbReference type="Pfam" id="PF02661">
    <property type="entry name" value="Fic"/>
    <property type="match status" value="1"/>
</dbReference>
<evidence type="ECO:0000256" key="3">
    <source>
        <dbReference type="SAM" id="MobiDB-lite"/>
    </source>
</evidence>
<dbReference type="EMBL" id="CP071796">
    <property type="protein sequence ID" value="QTD44548.1"/>
    <property type="molecule type" value="Genomic_DNA"/>
</dbReference>
<feature type="binding site" evidence="2">
    <location>
        <begin position="75"/>
        <end position="78"/>
    </location>
    <ligand>
        <name>ATP</name>
        <dbReference type="ChEBI" id="CHEBI:30616"/>
    </ligand>
</feature>
<feature type="region of interest" description="Disordered" evidence="3">
    <location>
        <begin position="200"/>
        <end position="219"/>
    </location>
</feature>
<dbReference type="SUPFAM" id="SSF140931">
    <property type="entry name" value="Fic-like"/>
    <property type="match status" value="1"/>
</dbReference>
<accession>A0A975CJG2</accession>
<evidence type="ECO:0000313" key="6">
    <source>
        <dbReference type="Proteomes" id="UP000663903"/>
    </source>
</evidence>
<organism evidence="5 6">
    <name type="scientific">Ottowia testudinis</name>
    <dbReference type="NCBI Taxonomy" id="2816950"/>
    <lineage>
        <taxon>Bacteria</taxon>
        <taxon>Pseudomonadati</taxon>
        <taxon>Pseudomonadota</taxon>
        <taxon>Betaproteobacteria</taxon>
        <taxon>Burkholderiales</taxon>
        <taxon>Comamonadaceae</taxon>
        <taxon>Ottowia</taxon>
    </lineage>
</organism>
<dbReference type="InterPro" id="IPR003812">
    <property type="entry name" value="Fido"/>
</dbReference>
<dbReference type="RefSeq" id="WP_208008112.1">
    <property type="nucleotide sequence ID" value="NZ_CP071796.1"/>
</dbReference>
<dbReference type="InterPro" id="IPR036597">
    <property type="entry name" value="Fido-like_dom_sf"/>
</dbReference>
<dbReference type="GO" id="GO:0005524">
    <property type="term" value="F:ATP binding"/>
    <property type="evidence" value="ECO:0007669"/>
    <property type="project" value="UniProtKB-KW"/>
</dbReference>
<dbReference type="PANTHER" id="PTHR13504">
    <property type="entry name" value="FIDO DOMAIN-CONTAINING PROTEIN DDB_G0283145"/>
    <property type="match status" value="1"/>
</dbReference>
<dbReference type="AlphaFoldDB" id="A0A975CJG2"/>
<dbReference type="InterPro" id="IPR040198">
    <property type="entry name" value="Fido_containing"/>
</dbReference>
<evidence type="ECO:0000313" key="5">
    <source>
        <dbReference type="EMBL" id="QTD44548.1"/>
    </source>
</evidence>
<dbReference type="PANTHER" id="PTHR13504:SF38">
    <property type="entry name" value="FIDO DOMAIN-CONTAINING PROTEIN"/>
    <property type="match status" value="1"/>
</dbReference>
<sequence>MILHEICGSESNAIYRELEIANGARQYDFLRSIVTASLAVGKPFISSAILRALNFQAIACLHTSAGNYRPCEVKVGIHTPPPQYLVHDLMDDLINTVNRHWEGSDPVALAAYTLWRLNFIHPFINGNGRTARAAAYFVLCVHFGSWLPGTTILPELLRAARARYVDALVHADRTLEQGNLDLSPLHNLLVELLNEQLNGSAPESDAVADVPGSGDTPEA</sequence>